<accession>A0A2S0WEW0</accession>
<sequence length="77" mass="8270">MPEIDQATSEVKTTAPTVVVAILAVGTVLLLLLYLGLSRYYNGQELKALVEGAEATGQSYNVIIHNGLTGRYSFNVN</sequence>
<dbReference type="Proteomes" id="UP000244754">
    <property type="component" value="Chromosome"/>
</dbReference>
<dbReference type="EMBL" id="CP026948">
    <property type="protein sequence ID" value="AWB84308.1"/>
    <property type="molecule type" value="Genomic_DNA"/>
</dbReference>
<name>A0A2S0WEW0_9CORY</name>
<protein>
    <submittedName>
        <fullName evidence="1">Uncharacterized protein</fullName>
    </submittedName>
</protein>
<organism evidence="1 2">
    <name type="scientific">Corynebacterium liangguodongii</name>
    <dbReference type="NCBI Taxonomy" id="2079535"/>
    <lineage>
        <taxon>Bacteria</taxon>
        <taxon>Bacillati</taxon>
        <taxon>Actinomycetota</taxon>
        <taxon>Actinomycetes</taxon>
        <taxon>Mycobacteriales</taxon>
        <taxon>Corynebacteriaceae</taxon>
        <taxon>Corynebacterium</taxon>
    </lineage>
</organism>
<proteinExistence type="predicted"/>
<gene>
    <name evidence="1" type="ORF">C3E79_07300</name>
</gene>
<dbReference type="AlphaFoldDB" id="A0A2S0WEW0"/>
<reference evidence="2" key="1">
    <citation type="submission" date="2018-01" db="EMBL/GenBank/DDBJ databases">
        <authorList>
            <person name="Li J."/>
        </authorList>
    </citation>
    <scope>NUCLEOTIDE SEQUENCE [LARGE SCALE GENOMIC DNA]</scope>
    <source>
        <strain evidence="2">2184</strain>
    </source>
</reference>
<evidence type="ECO:0000313" key="1">
    <source>
        <dbReference type="EMBL" id="AWB84308.1"/>
    </source>
</evidence>
<dbReference type="KEGG" id="clia:C3E79_07300"/>
<dbReference type="OrthoDB" id="4425759at2"/>
<evidence type="ECO:0000313" key="2">
    <source>
        <dbReference type="Proteomes" id="UP000244754"/>
    </source>
</evidence>
<keyword evidence="2" id="KW-1185">Reference proteome</keyword>